<proteinExistence type="predicted"/>
<organism evidence="1 2">
    <name type="scientific">Gloeobacter morelensis MG652769</name>
    <dbReference type="NCBI Taxonomy" id="2781736"/>
    <lineage>
        <taxon>Bacteria</taxon>
        <taxon>Bacillati</taxon>
        <taxon>Cyanobacteriota</taxon>
        <taxon>Cyanophyceae</taxon>
        <taxon>Gloeobacterales</taxon>
        <taxon>Gloeobacteraceae</taxon>
        <taxon>Gloeobacter</taxon>
        <taxon>Gloeobacter morelensis</taxon>
    </lineage>
</organism>
<reference evidence="1 2" key="1">
    <citation type="journal article" date="2021" name="Genome Biol. Evol.">
        <title>Complete Genome Sequencing of a Novel Gloeobacter Species from a Waterfall Cave in Mexico.</title>
        <authorList>
            <person name="Saw J.H."/>
            <person name="Cardona T."/>
            <person name="Montejano G."/>
        </authorList>
    </citation>
    <scope>NUCLEOTIDE SEQUENCE [LARGE SCALE GENOMIC DNA]</scope>
    <source>
        <strain evidence="1">MG652769</strain>
    </source>
</reference>
<name>A0ABY3PHF3_9CYAN</name>
<dbReference type="Proteomes" id="UP001054846">
    <property type="component" value="Chromosome"/>
</dbReference>
<gene>
    <name evidence="1" type="ORF">ISF26_14850</name>
</gene>
<keyword evidence="2" id="KW-1185">Reference proteome</keyword>
<dbReference type="EMBL" id="CP063845">
    <property type="protein sequence ID" value="UFP93085.1"/>
    <property type="molecule type" value="Genomic_DNA"/>
</dbReference>
<dbReference type="RefSeq" id="WP_230840090.1">
    <property type="nucleotide sequence ID" value="NZ_CP063845.1"/>
</dbReference>
<evidence type="ECO:0000313" key="1">
    <source>
        <dbReference type="EMBL" id="UFP93085.1"/>
    </source>
</evidence>
<evidence type="ECO:0000313" key="2">
    <source>
        <dbReference type="Proteomes" id="UP001054846"/>
    </source>
</evidence>
<accession>A0ABY3PHF3</accession>
<sequence>MPIWMSLKSQHYSWNFPAIALPSFAPARAWRQLLALCSLLLVTCSAPGYVDTVLFLVTQDREHGGVTIEPVVKIEKGHFYEPTGDTKFMERHTGERVLPLYRQGQLVGRVQATGAAEYSCYPAQYNARLQLSVPAGPETFSAQGLTYWLASTALLLDSPQPAAALTAQERTLVERTARERLGQLGLTPSYLQAAQLTDAARITVAGKPALVGTVSALADSVGRAGATAFVLLESTAAGWQVVYAEQKRFSDIYGQDFIGQVFRDTIDLDRDGTPELIVEQTGNEVYRYQILKRRGRTWEVIYTGGGGGC</sequence>
<protein>
    <submittedName>
        <fullName evidence="1">Uncharacterized protein</fullName>
    </submittedName>
</protein>